<dbReference type="RefSeq" id="WP_051436119.1">
    <property type="nucleotide sequence ID" value="NZ_JAMB01000003.1"/>
</dbReference>
<feature type="domain" description="AB hydrolase-1" evidence="1">
    <location>
        <begin position="12"/>
        <end position="244"/>
    </location>
</feature>
<dbReference type="PATRIC" id="fig|1122207.3.peg.1040"/>
<dbReference type="Pfam" id="PF12697">
    <property type="entry name" value="Abhydrolase_6"/>
    <property type="match status" value="1"/>
</dbReference>
<evidence type="ECO:0000313" key="2">
    <source>
        <dbReference type="EMBL" id="ETX11504.1"/>
    </source>
</evidence>
<dbReference type="eggNOG" id="COG1073">
    <property type="taxonomic scope" value="Bacteria"/>
</dbReference>
<dbReference type="EMBL" id="JAMB01000003">
    <property type="protein sequence ID" value="ETX11504.1"/>
    <property type="molecule type" value="Genomic_DNA"/>
</dbReference>
<dbReference type="SUPFAM" id="SSF53474">
    <property type="entry name" value="alpha/beta-Hydrolases"/>
    <property type="match status" value="1"/>
</dbReference>
<keyword evidence="3" id="KW-1185">Reference proteome</keyword>
<evidence type="ECO:0000259" key="1">
    <source>
        <dbReference type="Pfam" id="PF12697"/>
    </source>
</evidence>
<dbReference type="InterPro" id="IPR000073">
    <property type="entry name" value="AB_hydrolase_1"/>
</dbReference>
<dbReference type="InterPro" id="IPR029058">
    <property type="entry name" value="AB_hydrolase_fold"/>
</dbReference>
<protein>
    <submittedName>
        <fullName evidence="2">Alkyl salicylate esterase</fullName>
    </submittedName>
</protein>
<dbReference type="AlphaFoldDB" id="X7E624"/>
<reference evidence="2 3" key="1">
    <citation type="submission" date="2014-01" db="EMBL/GenBank/DDBJ databases">
        <title>Marinomonas ushuaiensis DSM 15871 Genome Sequencing.</title>
        <authorList>
            <person name="Lai Q."/>
            <person name="Shao Z.S."/>
        </authorList>
    </citation>
    <scope>NUCLEOTIDE SEQUENCE [LARGE SCALE GENOMIC DNA]</scope>
    <source>
        <strain evidence="2 3">DSM 15871</strain>
    </source>
</reference>
<dbReference type="PANTHER" id="PTHR37017">
    <property type="entry name" value="AB HYDROLASE-1 DOMAIN-CONTAINING PROTEIN-RELATED"/>
    <property type="match status" value="1"/>
</dbReference>
<dbReference type="InterPro" id="IPR052897">
    <property type="entry name" value="Sec-Metab_Biosynth_Hydrolase"/>
</dbReference>
<organism evidence="2 3">
    <name type="scientific">Marinomonas ushuaiensis DSM 15871</name>
    <dbReference type="NCBI Taxonomy" id="1122207"/>
    <lineage>
        <taxon>Bacteria</taxon>
        <taxon>Pseudomonadati</taxon>
        <taxon>Pseudomonadota</taxon>
        <taxon>Gammaproteobacteria</taxon>
        <taxon>Oceanospirillales</taxon>
        <taxon>Oceanospirillaceae</taxon>
        <taxon>Marinomonas</taxon>
    </lineage>
</organism>
<dbReference type="PANTHER" id="PTHR37017:SF11">
    <property type="entry name" value="ESTERASE_LIPASE_THIOESTERASE DOMAIN-CONTAINING PROTEIN"/>
    <property type="match status" value="1"/>
</dbReference>
<dbReference type="OrthoDB" id="9773549at2"/>
<dbReference type="Gene3D" id="3.40.50.1820">
    <property type="entry name" value="alpha/beta hydrolase"/>
    <property type="match status" value="1"/>
</dbReference>
<comment type="caution">
    <text evidence="2">The sequence shown here is derived from an EMBL/GenBank/DDBJ whole genome shotgun (WGS) entry which is preliminary data.</text>
</comment>
<dbReference type="STRING" id="1122207.MUS1_09475"/>
<evidence type="ECO:0000313" key="3">
    <source>
        <dbReference type="Proteomes" id="UP000054058"/>
    </source>
</evidence>
<dbReference type="Proteomes" id="UP000054058">
    <property type="component" value="Unassembled WGS sequence"/>
</dbReference>
<gene>
    <name evidence="2" type="ORF">MUS1_09475</name>
</gene>
<sequence>MKNKTTMPHKNLVFIHGAWVSGWGWSALKPYFDGAEYHCYWLNLPGSQSKEESLESRASLNDYIAHVYDLIDELDEPVWLIAHSGGGLTATAVAEARPDMVSGIIYAAGMMLPSGMSYGEISSKVGQRDNIDISGISTYLKKTKYGSYVDSLDGIKKIFLQDVSDEIISEIAQKMVVQPDESRLVSVTLTNERAGKIPKFYIEASNDNSILLTVQKEMQSLTKVDKTVSLDCGHFPQVVMPEELSIIIKDFVL</sequence>
<accession>X7E624</accession>
<name>X7E624_9GAMM</name>
<proteinExistence type="predicted"/>